<comment type="similarity">
    <text evidence="1">Belongs to the PrpF family.</text>
</comment>
<comment type="caution">
    <text evidence="4">The sequence shown here is derived from an EMBL/GenBank/DDBJ whole genome shotgun (WGS) entry which is preliminary data.</text>
</comment>
<keyword evidence="3" id="KW-0472">Membrane</keyword>
<evidence type="ECO:0000313" key="5">
    <source>
        <dbReference type="Proteomes" id="UP000053226"/>
    </source>
</evidence>
<dbReference type="AlphaFoldDB" id="A0A0N0I9Z6"/>
<evidence type="ECO:0000256" key="1">
    <source>
        <dbReference type="ARBA" id="ARBA00007673"/>
    </source>
</evidence>
<dbReference type="RefSeq" id="WP_053908699.1">
    <property type="nucleotide sequence ID" value="NZ_CAWMUS010000022.1"/>
</dbReference>
<keyword evidence="5" id="KW-1185">Reference proteome</keyword>
<evidence type="ECO:0000313" key="4">
    <source>
        <dbReference type="EMBL" id="KPD02271.1"/>
    </source>
</evidence>
<feature type="transmembrane region" description="Helical" evidence="3">
    <location>
        <begin position="277"/>
        <end position="297"/>
    </location>
</feature>
<keyword evidence="2" id="KW-0413">Isomerase</keyword>
<reference evidence="4 5" key="1">
    <citation type="submission" date="2015-07" db="EMBL/GenBank/DDBJ databases">
        <title>ATOL: Assembling a taxonomically balanced genome-scale reconstruction of the evolutionary history of the Enterobacteriaceae.</title>
        <authorList>
            <person name="Plunkett G.III."/>
            <person name="Neeno-Eckwall E.C."/>
            <person name="Glasner J.D."/>
            <person name="Perna N.T."/>
        </authorList>
    </citation>
    <scope>NUCLEOTIDE SEQUENCE [LARGE SCALE GENOMIC DNA]</scope>
    <source>
        <strain evidence="4 5">ATCC 35017</strain>
    </source>
</reference>
<evidence type="ECO:0000256" key="3">
    <source>
        <dbReference type="SAM" id="Phobius"/>
    </source>
</evidence>
<sequence>MKKIPCILMRGGTSKGVFLLADDLPQHIEQRDKEILALMGSGHDLQIDGIGGGSPQTSKVAIISRSTHPEADIDYLFAQVSITEKIVDTAPNCGNILCAVGPFALEKGLIPITGATTTVRIRNVNTQTLINATIQTPNQQVTYQGETSIASVPGTSAPIALTFLDACGAKTGQFLPTGKPIDIFDGGIEATCLDMATPVVIIAAQQLNKTGYESAQELESDRLFMQKLEAIRCQAGQAMGLGDVSHKVIPKPILISPARHGGTINARYFMPHKCHGALAVTGAIAIAAGVMLPNSIFPPFLAKNLDMQHITIEHISGDFEVTLNLQGDFPQGLQASIIRTARKLFAGDVFIP</sequence>
<dbReference type="Pfam" id="PF04303">
    <property type="entry name" value="PrpF"/>
    <property type="match status" value="1"/>
</dbReference>
<organism evidence="4 5">
    <name type="scientific">Moellerella wisconsensis ATCC 35017</name>
    <dbReference type="NCBI Taxonomy" id="1354267"/>
    <lineage>
        <taxon>Bacteria</taxon>
        <taxon>Pseudomonadati</taxon>
        <taxon>Pseudomonadota</taxon>
        <taxon>Gammaproteobacteria</taxon>
        <taxon>Enterobacterales</taxon>
        <taxon>Morganellaceae</taxon>
        <taxon>Moellerella</taxon>
    </lineage>
</organism>
<name>A0A0N0I9Z6_9GAMM</name>
<dbReference type="Gene3D" id="3.10.310.10">
    <property type="entry name" value="Diaminopimelate Epimerase, Chain A, domain 1"/>
    <property type="match status" value="2"/>
</dbReference>
<evidence type="ECO:0008006" key="6">
    <source>
        <dbReference type="Google" id="ProtNLM"/>
    </source>
</evidence>
<evidence type="ECO:0000256" key="2">
    <source>
        <dbReference type="ARBA" id="ARBA00023235"/>
    </source>
</evidence>
<protein>
    <recommendedName>
        <fullName evidence="6">4-oxalomesaconate tautomerase</fullName>
    </recommendedName>
</protein>
<dbReference type="OrthoDB" id="9779763at2"/>
<accession>A0A0N0I9Z6</accession>
<dbReference type="EMBL" id="LGAA01000022">
    <property type="protein sequence ID" value="KPD02271.1"/>
    <property type="molecule type" value="Genomic_DNA"/>
</dbReference>
<dbReference type="GO" id="GO:0016853">
    <property type="term" value="F:isomerase activity"/>
    <property type="evidence" value="ECO:0007669"/>
    <property type="project" value="UniProtKB-KW"/>
</dbReference>
<dbReference type="Proteomes" id="UP000053226">
    <property type="component" value="Unassembled WGS sequence"/>
</dbReference>
<dbReference type="NCBIfam" id="NF033377">
    <property type="entry name" value="OMA_tautomer"/>
    <property type="match status" value="1"/>
</dbReference>
<keyword evidence="3" id="KW-0812">Transmembrane</keyword>
<keyword evidence="3" id="KW-1133">Transmembrane helix</keyword>
<dbReference type="InterPro" id="IPR007400">
    <property type="entry name" value="PrpF-like"/>
</dbReference>
<dbReference type="PANTHER" id="PTHR43709:SF3">
    <property type="entry name" value="ISOMERASE YBHH-RELATED"/>
    <property type="match status" value="1"/>
</dbReference>
<dbReference type="InterPro" id="IPR047687">
    <property type="entry name" value="OMA_tautomer-like"/>
</dbReference>
<dbReference type="PANTHER" id="PTHR43709">
    <property type="entry name" value="ACONITATE ISOMERASE-RELATED"/>
    <property type="match status" value="1"/>
</dbReference>
<gene>
    <name evidence="4" type="ORF">M992_2273</name>
</gene>
<proteinExistence type="inferred from homology"/>
<dbReference type="SUPFAM" id="SSF54506">
    <property type="entry name" value="Diaminopimelate epimerase-like"/>
    <property type="match status" value="2"/>
</dbReference>